<dbReference type="PANTHER" id="PTHR34482">
    <property type="entry name" value="DNA DAMAGE-INDUCIBLE PROTEIN 1-LIKE"/>
    <property type="match status" value="1"/>
</dbReference>
<feature type="domain" description="Retrotransposon gag" evidence="2">
    <location>
        <begin position="69"/>
        <end position="144"/>
    </location>
</feature>
<dbReference type="RefSeq" id="XP_016667556.1">
    <property type="nucleotide sequence ID" value="XM_016812067.1"/>
</dbReference>
<proteinExistence type="predicted"/>
<dbReference type="PANTHER" id="PTHR34482:SF36">
    <property type="entry name" value="RETROTRANSPOSON GAG DOMAIN-CONTAINING PROTEIN"/>
    <property type="match status" value="1"/>
</dbReference>
<organism evidence="3 4">
    <name type="scientific">Gossypium hirsutum</name>
    <name type="common">Upland cotton</name>
    <name type="synonym">Gossypium mexicanum</name>
    <dbReference type="NCBI Taxonomy" id="3635"/>
    <lineage>
        <taxon>Eukaryota</taxon>
        <taxon>Viridiplantae</taxon>
        <taxon>Streptophyta</taxon>
        <taxon>Embryophyta</taxon>
        <taxon>Tracheophyta</taxon>
        <taxon>Spermatophyta</taxon>
        <taxon>Magnoliopsida</taxon>
        <taxon>eudicotyledons</taxon>
        <taxon>Gunneridae</taxon>
        <taxon>Pentapetalae</taxon>
        <taxon>rosids</taxon>
        <taxon>malvids</taxon>
        <taxon>Malvales</taxon>
        <taxon>Malvaceae</taxon>
        <taxon>Malvoideae</taxon>
        <taxon>Gossypium</taxon>
    </lineage>
</organism>
<dbReference type="GeneID" id="107887841"/>
<dbReference type="PaxDb" id="3635-A0A1U8HNF0"/>
<name>A0A1U8HNF0_GOSHI</name>
<evidence type="ECO:0000313" key="4">
    <source>
        <dbReference type="RefSeq" id="XP_016667556.1"/>
    </source>
</evidence>
<evidence type="ECO:0000259" key="2">
    <source>
        <dbReference type="Pfam" id="PF03732"/>
    </source>
</evidence>
<reference evidence="3" key="1">
    <citation type="journal article" date="2020" name="Nat. Genet.">
        <title>Genomic diversifications of five Gossypium allopolyploid species and their impact on cotton improvement.</title>
        <authorList>
            <person name="Chen Z.J."/>
            <person name="Sreedasyam A."/>
            <person name="Ando A."/>
            <person name="Song Q."/>
            <person name="De Santiago L.M."/>
            <person name="Hulse-Kemp A.M."/>
            <person name="Ding M."/>
            <person name="Ye W."/>
            <person name="Kirkbride R.C."/>
            <person name="Jenkins J."/>
            <person name="Plott C."/>
            <person name="Lovell J."/>
            <person name="Lin Y.M."/>
            <person name="Vaughn R."/>
            <person name="Liu B."/>
            <person name="Simpson S."/>
            <person name="Scheffler B.E."/>
            <person name="Wen L."/>
            <person name="Saski C.A."/>
            <person name="Grover C.E."/>
            <person name="Hu G."/>
            <person name="Conover J.L."/>
            <person name="Carlson J.W."/>
            <person name="Shu S."/>
            <person name="Boston L.B."/>
            <person name="Williams M."/>
            <person name="Peterson D.G."/>
            <person name="McGee K."/>
            <person name="Jones D.C."/>
            <person name="Wendel J.F."/>
            <person name="Stelly D.M."/>
            <person name="Grimwood J."/>
            <person name="Schmutz J."/>
        </authorList>
    </citation>
    <scope>NUCLEOTIDE SEQUENCE [LARGE SCALE GENOMIC DNA]</scope>
    <source>
        <strain evidence="3">cv. TM-1</strain>
    </source>
</reference>
<feature type="compositionally biased region" description="Basic and acidic residues" evidence="1">
    <location>
        <begin position="200"/>
        <end position="210"/>
    </location>
</feature>
<evidence type="ECO:0000256" key="1">
    <source>
        <dbReference type="SAM" id="MobiDB-lite"/>
    </source>
</evidence>
<feature type="region of interest" description="Disordered" evidence="1">
    <location>
        <begin position="286"/>
        <end position="310"/>
    </location>
</feature>
<dbReference type="AlphaFoldDB" id="A0A1U8HNF0"/>
<dbReference type="Proteomes" id="UP000818029">
    <property type="component" value="Chromosome A03"/>
</dbReference>
<protein>
    <recommendedName>
        <fullName evidence="2">Retrotransposon gag domain-containing protein</fullName>
    </recommendedName>
</protein>
<dbReference type="Pfam" id="PF03732">
    <property type="entry name" value="Retrotrans_gag"/>
    <property type="match status" value="1"/>
</dbReference>
<feature type="region of interest" description="Disordered" evidence="1">
    <location>
        <begin position="200"/>
        <end position="232"/>
    </location>
</feature>
<keyword evidence="3" id="KW-1185">Reference proteome</keyword>
<gene>
    <name evidence="4" type="primary">LOC107887841</name>
</gene>
<evidence type="ECO:0000313" key="3">
    <source>
        <dbReference type="Proteomes" id="UP000818029"/>
    </source>
</evidence>
<reference evidence="4" key="2">
    <citation type="submission" date="2025-08" db="UniProtKB">
        <authorList>
            <consortium name="RefSeq"/>
        </authorList>
    </citation>
    <scope>IDENTIFICATION</scope>
</reference>
<sequence>MLRILERVAGPNTGIGSRGSISERLQSNGAEIFKDITEVAPNVAEYWLEATKRIMDDLDCTFEQKLKGAMSLLQEEAYQWWLTVKEGTQPDRITWEFFKSAFQGKYVGESYVDARRKEFLNLTQGDRSVAEYEAEFLRLNLYSKGIVAIDYERCVRFKDDLKDSLRVLIASQREWDFAALVEKAKIAEYVKRIEHLSRERERGKNKRDFEPSNSVQRPKRRAKVDGPVRAGPPVATTGLPPCVICGIGHAGECCRRTGACLSCSSIEHHLGECPGRLDQRQVFGRGNVQPSRGRQQPPRGCGQASGGKSLRRGVLERGANHTEVRQPALVGKYCGQREKSRNLKRVVMDMGESWVERIMDFKFGEFEAD</sequence>
<dbReference type="KEGG" id="ghi:107887841"/>
<accession>A0A1U8HNF0</accession>
<dbReference type="InterPro" id="IPR005162">
    <property type="entry name" value="Retrotrans_gag_dom"/>
</dbReference>